<dbReference type="GO" id="GO:0005782">
    <property type="term" value="C:peroxisomal matrix"/>
    <property type="evidence" value="ECO:0007669"/>
    <property type="project" value="UniProtKB-SubCell"/>
</dbReference>
<dbReference type="GO" id="GO:0009062">
    <property type="term" value="P:fatty acid catabolic process"/>
    <property type="evidence" value="ECO:0007669"/>
    <property type="project" value="TreeGrafter"/>
</dbReference>
<dbReference type="CDD" id="cd03444">
    <property type="entry name" value="Thioesterase_II_repeat1"/>
    <property type="match status" value="1"/>
</dbReference>
<comment type="similarity">
    <text evidence="1">Belongs to the C/M/P thioester hydrolase family.</text>
</comment>
<dbReference type="InterPro" id="IPR003703">
    <property type="entry name" value="Acyl_CoA_thio"/>
</dbReference>
<evidence type="ECO:0000256" key="2">
    <source>
        <dbReference type="ARBA" id="ARBA00022801"/>
    </source>
</evidence>
<dbReference type="PANTHER" id="PTHR11066">
    <property type="entry name" value="ACYL-COA THIOESTERASE"/>
    <property type="match status" value="1"/>
</dbReference>
<dbReference type="InterPro" id="IPR049449">
    <property type="entry name" value="TesB_ACOT8-like_N"/>
</dbReference>
<dbReference type="Pfam" id="PF20789">
    <property type="entry name" value="4HBT_3C"/>
    <property type="match status" value="1"/>
</dbReference>
<proteinExistence type="inferred from homology"/>
<evidence type="ECO:0000259" key="3">
    <source>
        <dbReference type="Pfam" id="PF13622"/>
    </source>
</evidence>
<feature type="domain" description="Acyl-CoA thioesterase-like N-terminal HotDog" evidence="3">
    <location>
        <begin position="42"/>
        <end position="125"/>
    </location>
</feature>
<dbReference type="Pfam" id="PF13622">
    <property type="entry name" value="4HBT_3"/>
    <property type="match status" value="1"/>
</dbReference>
<evidence type="ECO:0000259" key="4">
    <source>
        <dbReference type="Pfam" id="PF20789"/>
    </source>
</evidence>
<accession>A0A9Q9EG37</accession>
<dbReference type="SUPFAM" id="SSF54637">
    <property type="entry name" value="Thioesterase/thiol ester dehydrase-isomerase"/>
    <property type="match status" value="2"/>
</dbReference>
<reference evidence="5" key="1">
    <citation type="submission" date="2022-06" db="EMBL/GenBank/DDBJ databases">
        <title>Complete genome sequences of two strains of the flax pathogen Septoria linicola.</title>
        <authorList>
            <person name="Lapalu N."/>
            <person name="Simon A."/>
            <person name="Demenou B."/>
            <person name="Paumier D."/>
            <person name="Guillot M.-P."/>
            <person name="Gout L."/>
            <person name="Valade R."/>
        </authorList>
    </citation>
    <scope>NUCLEOTIDE SEQUENCE</scope>
    <source>
        <strain evidence="5">SE15195</strain>
    </source>
</reference>
<dbReference type="GO" id="GO:0047617">
    <property type="term" value="F:fatty acyl-CoA hydrolase activity"/>
    <property type="evidence" value="ECO:0007669"/>
    <property type="project" value="InterPro"/>
</dbReference>
<dbReference type="PANTHER" id="PTHR11066:SF34">
    <property type="entry name" value="ACYL-COENZYME A THIOESTERASE 8"/>
    <property type="match status" value="1"/>
</dbReference>
<feature type="domain" description="Acyl-CoA thioesterase-like C-terminal" evidence="4">
    <location>
        <begin position="203"/>
        <end position="312"/>
    </location>
</feature>
<dbReference type="InterPro" id="IPR029069">
    <property type="entry name" value="HotDog_dom_sf"/>
</dbReference>
<evidence type="ECO:0000313" key="6">
    <source>
        <dbReference type="Proteomes" id="UP001056384"/>
    </source>
</evidence>
<dbReference type="AlphaFoldDB" id="A0A9Q9EG37"/>
<dbReference type="EMBL" id="CP099418">
    <property type="protein sequence ID" value="USW48317.1"/>
    <property type="molecule type" value="Genomic_DNA"/>
</dbReference>
<name>A0A9Q9EG37_9PEZI</name>
<dbReference type="Gene3D" id="2.40.160.210">
    <property type="entry name" value="Acyl-CoA thioesterase, double hotdog domain"/>
    <property type="match status" value="1"/>
</dbReference>
<keyword evidence="2" id="KW-0378">Hydrolase</keyword>
<evidence type="ECO:0000256" key="1">
    <source>
        <dbReference type="ARBA" id="ARBA00006538"/>
    </source>
</evidence>
<sequence>MKDGPRSRPGSYFRSEPPKVGLEQGLALEQVGQDTYRNVQAPWTWPNSPVVPGGTLAGLAAAAAYKTVAQGFAIDMLSVQFIAGPTAKTKMHFKVDRLNDGGRFASRLVTTTQNGKIITHVTCSFVRASAMGGPSISHTPQRATSDAISKITFDDLDENRHDEGPWMRFQRLSLENDRMGYRPERSLPEHLVHTFVATISPPIKAPESEIHVLGIIALSDYHVVDCPPITHHLGFGQPLLGDETRTPTNNDFDRFTSLNHTVHFHAHEGFRADEFTYIEARCPWSGRRRGLIETRIFSKDGTLIATCTQEGYYVLKEGILKEKL</sequence>
<protein>
    <submittedName>
        <fullName evidence="5">Acyl-CoA thioesterase, HotDog domain superfamily</fullName>
    </submittedName>
</protein>
<keyword evidence="6" id="KW-1185">Reference proteome</keyword>
<dbReference type="GO" id="GO:0006637">
    <property type="term" value="P:acyl-CoA metabolic process"/>
    <property type="evidence" value="ECO:0007669"/>
    <property type="project" value="InterPro"/>
</dbReference>
<dbReference type="OrthoDB" id="68328at2759"/>
<gene>
    <name evidence="5" type="ORF">Slin15195_G016360</name>
</gene>
<evidence type="ECO:0000313" key="5">
    <source>
        <dbReference type="EMBL" id="USW48317.1"/>
    </source>
</evidence>
<organism evidence="5 6">
    <name type="scientific">Septoria linicola</name>
    <dbReference type="NCBI Taxonomy" id="215465"/>
    <lineage>
        <taxon>Eukaryota</taxon>
        <taxon>Fungi</taxon>
        <taxon>Dikarya</taxon>
        <taxon>Ascomycota</taxon>
        <taxon>Pezizomycotina</taxon>
        <taxon>Dothideomycetes</taxon>
        <taxon>Dothideomycetidae</taxon>
        <taxon>Mycosphaerellales</taxon>
        <taxon>Mycosphaerellaceae</taxon>
        <taxon>Septoria</taxon>
    </lineage>
</organism>
<dbReference type="Proteomes" id="UP001056384">
    <property type="component" value="Chromosome 1"/>
</dbReference>
<dbReference type="InterPro" id="IPR042171">
    <property type="entry name" value="Acyl-CoA_hotdog"/>
</dbReference>
<dbReference type="InterPro" id="IPR049450">
    <property type="entry name" value="ACOT8-like_C"/>
</dbReference>